<feature type="region of interest" description="Disordered" evidence="1">
    <location>
        <begin position="29"/>
        <end position="119"/>
    </location>
</feature>
<dbReference type="EMBL" id="AVOT02027445">
    <property type="protein sequence ID" value="MBW0519512.1"/>
    <property type="molecule type" value="Genomic_DNA"/>
</dbReference>
<sequence>MSDHTMGNYMSKTATTATSHSMLIYSLPNSKSQDFDKCESPQNKAGRLEQEHQCDAKERDECAPRLKPKVSDKSKNLVEDETPKLTPDKNGQAHKTAMPNGRTRARQQDFFRHAIQRID</sequence>
<comment type="caution">
    <text evidence="2">The sequence shown here is derived from an EMBL/GenBank/DDBJ whole genome shotgun (WGS) entry which is preliminary data.</text>
</comment>
<evidence type="ECO:0000256" key="1">
    <source>
        <dbReference type="SAM" id="MobiDB-lite"/>
    </source>
</evidence>
<accession>A0A9Q3EL93</accession>
<evidence type="ECO:0000313" key="3">
    <source>
        <dbReference type="Proteomes" id="UP000765509"/>
    </source>
</evidence>
<proteinExistence type="predicted"/>
<keyword evidence="3" id="KW-1185">Reference proteome</keyword>
<protein>
    <submittedName>
        <fullName evidence="2">Uncharacterized protein</fullName>
    </submittedName>
</protein>
<gene>
    <name evidence="2" type="ORF">O181_059227</name>
</gene>
<reference evidence="2" key="1">
    <citation type="submission" date="2021-03" db="EMBL/GenBank/DDBJ databases">
        <title>Draft genome sequence of rust myrtle Austropuccinia psidii MF-1, a brazilian biotype.</title>
        <authorList>
            <person name="Quecine M.C."/>
            <person name="Pachon D.M.R."/>
            <person name="Bonatelli M.L."/>
            <person name="Correr F.H."/>
            <person name="Franceschini L.M."/>
            <person name="Leite T.F."/>
            <person name="Margarido G.R.A."/>
            <person name="Almeida C.A."/>
            <person name="Ferrarezi J.A."/>
            <person name="Labate C.A."/>
        </authorList>
    </citation>
    <scope>NUCLEOTIDE SEQUENCE</scope>
    <source>
        <strain evidence="2">MF-1</strain>
    </source>
</reference>
<evidence type="ECO:0000313" key="2">
    <source>
        <dbReference type="EMBL" id="MBW0519512.1"/>
    </source>
</evidence>
<name>A0A9Q3EL93_9BASI</name>
<feature type="compositionally biased region" description="Basic and acidic residues" evidence="1">
    <location>
        <begin position="46"/>
        <end position="87"/>
    </location>
</feature>
<dbReference type="AlphaFoldDB" id="A0A9Q3EL93"/>
<feature type="compositionally biased region" description="Basic and acidic residues" evidence="1">
    <location>
        <begin position="106"/>
        <end position="119"/>
    </location>
</feature>
<dbReference type="Proteomes" id="UP000765509">
    <property type="component" value="Unassembled WGS sequence"/>
</dbReference>
<organism evidence="2 3">
    <name type="scientific">Austropuccinia psidii MF-1</name>
    <dbReference type="NCBI Taxonomy" id="1389203"/>
    <lineage>
        <taxon>Eukaryota</taxon>
        <taxon>Fungi</taxon>
        <taxon>Dikarya</taxon>
        <taxon>Basidiomycota</taxon>
        <taxon>Pucciniomycotina</taxon>
        <taxon>Pucciniomycetes</taxon>
        <taxon>Pucciniales</taxon>
        <taxon>Sphaerophragmiaceae</taxon>
        <taxon>Austropuccinia</taxon>
    </lineage>
</organism>